<dbReference type="InterPro" id="IPR000792">
    <property type="entry name" value="Tscrpt_reg_LuxR_C"/>
</dbReference>
<proteinExistence type="predicted"/>
<dbReference type="InterPro" id="IPR039420">
    <property type="entry name" value="WalR-like"/>
</dbReference>
<evidence type="ECO:0000313" key="5">
    <source>
        <dbReference type="EMBL" id="MBA5637431.1"/>
    </source>
</evidence>
<sequence>MPSAPSEQGKPIRVLLICDLPITAWGLAQLIGTRQPALELTGSVATVAEARAHLRGHGADVVLYDLDGANPLALIGELLPGFRGKVLAISSSRVSTLADEAVLAGANGLLCKSEPIEMLAKAIEKVRGGEFWVDRLATVRILETIARSKAQEDPAHEKLARLTRKERLAVAELVRDPRASTADIARRLDIGERTLRNHLTSIYAKLGVNSRVGLYDFGARHMPAGELGMER</sequence>
<dbReference type="GO" id="GO:0006355">
    <property type="term" value="P:regulation of DNA-templated transcription"/>
    <property type="evidence" value="ECO:0007669"/>
    <property type="project" value="InterPro"/>
</dbReference>
<feature type="domain" description="HTH luxR-type" evidence="3">
    <location>
        <begin position="155"/>
        <end position="222"/>
    </location>
</feature>
<reference evidence="5 6" key="1">
    <citation type="submission" date="2020-07" db="EMBL/GenBank/DDBJ databases">
        <title>Novel species isolated from subtropical streams in China.</title>
        <authorList>
            <person name="Lu H."/>
        </authorList>
    </citation>
    <scope>NUCLEOTIDE SEQUENCE [LARGE SCALE GENOMIC DNA]</scope>
    <source>
        <strain evidence="5 6">LX20W</strain>
    </source>
</reference>
<dbReference type="PANTHER" id="PTHR43214:SF38">
    <property type="entry name" value="NITRATE_NITRITE RESPONSE REGULATOR PROTEIN NARL"/>
    <property type="match status" value="1"/>
</dbReference>
<evidence type="ECO:0000259" key="4">
    <source>
        <dbReference type="PROSITE" id="PS50110"/>
    </source>
</evidence>
<dbReference type="SUPFAM" id="SSF46894">
    <property type="entry name" value="C-terminal effector domain of the bipartite response regulators"/>
    <property type="match status" value="1"/>
</dbReference>
<protein>
    <submittedName>
        <fullName evidence="5">Response regulator transcription factor</fullName>
    </submittedName>
</protein>
<comment type="caution">
    <text evidence="5">The sequence shown here is derived from an EMBL/GenBank/DDBJ whole genome shotgun (WGS) entry which is preliminary data.</text>
</comment>
<keyword evidence="6" id="KW-1185">Reference proteome</keyword>
<name>A0A7W2ERT2_9BURK</name>
<dbReference type="EMBL" id="JACEZT010000005">
    <property type="protein sequence ID" value="MBA5637431.1"/>
    <property type="molecule type" value="Genomic_DNA"/>
</dbReference>
<dbReference type="CDD" id="cd06170">
    <property type="entry name" value="LuxR_C_like"/>
    <property type="match status" value="1"/>
</dbReference>
<dbReference type="Gene3D" id="3.40.50.2300">
    <property type="match status" value="1"/>
</dbReference>
<dbReference type="InterPro" id="IPR016032">
    <property type="entry name" value="Sig_transdc_resp-reg_C-effctor"/>
</dbReference>
<dbReference type="RefSeq" id="WP_182162004.1">
    <property type="nucleotide sequence ID" value="NZ_JACEZT010000005.1"/>
</dbReference>
<keyword evidence="1" id="KW-0238">DNA-binding</keyword>
<dbReference type="InterPro" id="IPR001789">
    <property type="entry name" value="Sig_transdc_resp-reg_receiver"/>
</dbReference>
<accession>A0A7W2ERT2</accession>
<evidence type="ECO:0000256" key="1">
    <source>
        <dbReference type="ARBA" id="ARBA00023125"/>
    </source>
</evidence>
<feature type="modified residue" description="4-aspartylphosphate" evidence="2">
    <location>
        <position position="65"/>
    </location>
</feature>
<dbReference type="SUPFAM" id="SSF52172">
    <property type="entry name" value="CheY-like"/>
    <property type="match status" value="1"/>
</dbReference>
<dbReference type="SMART" id="SM00448">
    <property type="entry name" value="REC"/>
    <property type="match status" value="1"/>
</dbReference>
<dbReference type="InterPro" id="IPR011006">
    <property type="entry name" value="CheY-like_superfamily"/>
</dbReference>
<feature type="domain" description="Response regulatory" evidence="4">
    <location>
        <begin position="13"/>
        <end position="127"/>
    </location>
</feature>
<keyword evidence="2" id="KW-0597">Phosphoprotein</keyword>
<organism evidence="5 6">
    <name type="scientific">Rugamonas brunnea</name>
    <dbReference type="NCBI Taxonomy" id="2758569"/>
    <lineage>
        <taxon>Bacteria</taxon>
        <taxon>Pseudomonadati</taxon>
        <taxon>Pseudomonadota</taxon>
        <taxon>Betaproteobacteria</taxon>
        <taxon>Burkholderiales</taxon>
        <taxon>Oxalobacteraceae</taxon>
        <taxon>Telluria group</taxon>
        <taxon>Rugamonas</taxon>
    </lineage>
</organism>
<dbReference type="Proteomes" id="UP000534388">
    <property type="component" value="Unassembled WGS sequence"/>
</dbReference>
<evidence type="ECO:0000259" key="3">
    <source>
        <dbReference type="PROSITE" id="PS50043"/>
    </source>
</evidence>
<dbReference type="Pfam" id="PF00196">
    <property type="entry name" value="GerE"/>
    <property type="match status" value="1"/>
</dbReference>
<dbReference type="PROSITE" id="PS50110">
    <property type="entry name" value="RESPONSE_REGULATORY"/>
    <property type="match status" value="1"/>
</dbReference>
<dbReference type="GO" id="GO:0003677">
    <property type="term" value="F:DNA binding"/>
    <property type="evidence" value="ECO:0007669"/>
    <property type="project" value="UniProtKB-KW"/>
</dbReference>
<dbReference type="AlphaFoldDB" id="A0A7W2ERT2"/>
<dbReference type="PANTHER" id="PTHR43214">
    <property type="entry name" value="TWO-COMPONENT RESPONSE REGULATOR"/>
    <property type="match status" value="1"/>
</dbReference>
<dbReference type="PROSITE" id="PS50043">
    <property type="entry name" value="HTH_LUXR_2"/>
    <property type="match status" value="1"/>
</dbReference>
<dbReference type="GO" id="GO:0000160">
    <property type="term" value="P:phosphorelay signal transduction system"/>
    <property type="evidence" value="ECO:0007669"/>
    <property type="project" value="InterPro"/>
</dbReference>
<evidence type="ECO:0000256" key="2">
    <source>
        <dbReference type="PROSITE-ProRule" id="PRU00169"/>
    </source>
</evidence>
<evidence type="ECO:0000313" key="6">
    <source>
        <dbReference type="Proteomes" id="UP000534388"/>
    </source>
</evidence>
<dbReference type="SMART" id="SM00421">
    <property type="entry name" value="HTH_LUXR"/>
    <property type="match status" value="1"/>
</dbReference>
<gene>
    <name evidence="5" type="ORF">H3H37_10235</name>
</gene>